<sequence length="196" mass="21500">MAAQEARGCCSSDAKKLDVTLTESIGDDDGGAQTVLNPHYKSSVHCAREPLQEIPPWPHHSPLLSSPTLSPPISDCFTRKGFFDLSFFNRRYEGKPRYRGKLLHGISPAGSDIRVRGKPKAPEGEGDREEGSEGNGLRTLKVKCNRVEQTVRKGVHSTQRQVDSYSTTPIHSQPDSLVLAPPPPPPGRVQSRPNQE</sequence>
<dbReference type="Gramene" id="Pp3c20_1600V3.1">
    <property type="protein sequence ID" value="Pp3c20_1600V3.1"/>
    <property type="gene ID" value="Pp3c20_1600"/>
</dbReference>
<evidence type="ECO:0000256" key="1">
    <source>
        <dbReference type="SAM" id="MobiDB-lite"/>
    </source>
</evidence>
<feature type="region of interest" description="Disordered" evidence="1">
    <location>
        <begin position="101"/>
        <end position="196"/>
    </location>
</feature>
<evidence type="ECO:0000313" key="4">
    <source>
        <dbReference type="Proteomes" id="UP000006727"/>
    </source>
</evidence>
<organism evidence="2">
    <name type="scientific">Physcomitrium patens</name>
    <name type="common">Spreading-leaved earth moss</name>
    <name type="synonym">Physcomitrella patens</name>
    <dbReference type="NCBI Taxonomy" id="3218"/>
    <lineage>
        <taxon>Eukaryota</taxon>
        <taxon>Viridiplantae</taxon>
        <taxon>Streptophyta</taxon>
        <taxon>Embryophyta</taxon>
        <taxon>Bryophyta</taxon>
        <taxon>Bryophytina</taxon>
        <taxon>Bryopsida</taxon>
        <taxon>Funariidae</taxon>
        <taxon>Funariales</taxon>
        <taxon>Funariaceae</taxon>
        <taxon>Physcomitrium</taxon>
    </lineage>
</organism>
<feature type="compositionally biased region" description="Basic and acidic residues" evidence="1">
    <location>
        <begin position="120"/>
        <end position="131"/>
    </location>
</feature>
<dbReference type="PaxDb" id="3218-PP1S152_40V6.1"/>
<name>A0A2K1ITL4_PHYPA</name>
<proteinExistence type="predicted"/>
<feature type="compositionally biased region" description="Polar residues" evidence="1">
    <location>
        <begin position="156"/>
        <end position="175"/>
    </location>
</feature>
<dbReference type="Proteomes" id="UP000006727">
    <property type="component" value="Chromosome 20"/>
</dbReference>
<dbReference type="InParanoid" id="A0A2K1ITL4"/>
<keyword evidence="4" id="KW-1185">Reference proteome</keyword>
<reference evidence="2 4" key="2">
    <citation type="journal article" date="2018" name="Plant J.">
        <title>The Physcomitrella patens chromosome-scale assembly reveals moss genome structure and evolution.</title>
        <authorList>
            <person name="Lang D."/>
            <person name="Ullrich K.K."/>
            <person name="Murat F."/>
            <person name="Fuchs J."/>
            <person name="Jenkins J."/>
            <person name="Haas F.B."/>
            <person name="Piednoel M."/>
            <person name="Gundlach H."/>
            <person name="Van Bel M."/>
            <person name="Meyberg R."/>
            <person name="Vives C."/>
            <person name="Morata J."/>
            <person name="Symeonidi A."/>
            <person name="Hiss M."/>
            <person name="Muchero W."/>
            <person name="Kamisugi Y."/>
            <person name="Saleh O."/>
            <person name="Blanc G."/>
            <person name="Decker E.L."/>
            <person name="van Gessel N."/>
            <person name="Grimwood J."/>
            <person name="Hayes R.D."/>
            <person name="Graham S.W."/>
            <person name="Gunter L.E."/>
            <person name="McDaniel S.F."/>
            <person name="Hoernstein S.N.W."/>
            <person name="Larsson A."/>
            <person name="Li F.W."/>
            <person name="Perroud P.F."/>
            <person name="Phillips J."/>
            <person name="Ranjan P."/>
            <person name="Rokshar D.S."/>
            <person name="Rothfels C.J."/>
            <person name="Schneider L."/>
            <person name="Shu S."/>
            <person name="Stevenson D.W."/>
            <person name="Thummler F."/>
            <person name="Tillich M."/>
            <person name="Villarreal Aguilar J.C."/>
            <person name="Widiez T."/>
            <person name="Wong G.K."/>
            <person name="Wymore A."/>
            <person name="Zhang Y."/>
            <person name="Zimmer A.D."/>
            <person name="Quatrano R.S."/>
            <person name="Mayer K.F.X."/>
            <person name="Goodstein D."/>
            <person name="Casacuberta J.M."/>
            <person name="Vandepoele K."/>
            <person name="Reski R."/>
            <person name="Cuming A.C."/>
            <person name="Tuskan G.A."/>
            <person name="Maumus F."/>
            <person name="Salse J."/>
            <person name="Schmutz J."/>
            <person name="Rensing S.A."/>
        </authorList>
    </citation>
    <scope>NUCLEOTIDE SEQUENCE [LARGE SCALE GENOMIC DNA]</scope>
    <source>
        <strain evidence="3 4">cv. Gransden 2004</strain>
    </source>
</reference>
<evidence type="ECO:0000313" key="3">
    <source>
        <dbReference type="EnsemblPlants" id="Pp3c20_1600V3.1"/>
    </source>
</evidence>
<protein>
    <submittedName>
        <fullName evidence="2 3">Uncharacterized protein</fullName>
    </submittedName>
</protein>
<evidence type="ECO:0000313" key="2">
    <source>
        <dbReference type="EMBL" id="PNR32614.1"/>
    </source>
</evidence>
<accession>A0A2K1ITL4</accession>
<dbReference type="EnsemblPlants" id="Pp3c20_1600V3.1">
    <property type="protein sequence ID" value="Pp3c20_1600V3.1"/>
    <property type="gene ID" value="Pp3c20_1600"/>
</dbReference>
<dbReference type="EMBL" id="ABEU02000020">
    <property type="protein sequence ID" value="PNR32614.1"/>
    <property type="molecule type" value="Genomic_DNA"/>
</dbReference>
<dbReference type="AlphaFoldDB" id="A0A2K1ITL4"/>
<reference evidence="3" key="3">
    <citation type="submission" date="2020-12" db="UniProtKB">
        <authorList>
            <consortium name="EnsemblPlants"/>
        </authorList>
    </citation>
    <scope>IDENTIFICATION</scope>
</reference>
<reference evidence="2 4" key="1">
    <citation type="journal article" date="2008" name="Science">
        <title>The Physcomitrella genome reveals evolutionary insights into the conquest of land by plants.</title>
        <authorList>
            <person name="Rensing S."/>
            <person name="Lang D."/>
            <person name="Zimmer A."/>
            <person name="Terry A."/>
            <person name="Salamov A."/>
            <person name="Shapiro H."/>
            <person name="Nishiyama T."/>
            <person name="Perroud P.-F."/>
            <person name="Lindquist E."/>
            <person name="Kamisugi Y."/>
            <person name="Tanahashi T."/>
            <person name="Sakakibara K."/>
            <person name="Fujita T."/>
            <person name="Oishi K."/>
            <person name="Shin-I T."/>
            <person name="Kuroki Y."/>
            <person name="Toyoda A."/>
            <person name="Suzuki Y."/>
            <person name="Hashimoto A."/>
            <person name="Yamaguchi K."/>
            <person name="Sugano A."/>
            <person name="Kohara Y."/>
            <person name="Fujiyama A."/>
            <person name="Anterola A."/>
            <person name="Aoki S."/>
            <person name="Ashton N."/>
            <person name="Barbazuk W.B."/>
            <person name="Barker E."/>
            <person name="Bennetzen J."/>
            <person name="Bezanilla M."/>
            <person name="Blankenship R."/>
            <person name="Cho S.H."/>
            <person name="Dutcher S."/>
            <person name="Estelle M."/>
            <person name="Fawcett J.A."/>
            <person name="Gundlach H."/>
            <person name="Hanada K."/>
            <person name="Heyl A."/>
            <person name="Hicks K.A."/>
            <person name="Hugh J."/>
            <person name="Lohr M."/>
            <person name="Mayer K."/>
            <person name="Melkozernov A."/>
            <person name="Murata T."/>
            <person name="Nelson D."/>
            <person name="Pils B."/>
            <person name="Prigge M."/>
            <person name="Reiss B."/>
            <person name="Renner T."/>
            <person name="Rombauts S."/>
            <person name="Rushton P."/>
            <person name="Sanderfoot A."/>
            <person name="Schween G."/>
            <person name="Shiu S.-H."/>
            <person name="Stueber K."/>
            <person name="Theodoulou F.L."/>
            <person name="Tu H."/>
            <person name="Van de Peer Y."/>
            <person name="Verrier P.J."/>
            <person name="Waters E."/>
            <person name="Wood A."/>
            <person name="Yang L."/>
            <person name="Cove D."/>
            <person name="Cuming A."/>
            <person name="Hasebe M."/>
            <person name="Lucas S."/>
            <person name="Mishler D.B."/>
            <person name="Reski R."/>
            <person name="Grigoriev I."/>
            <person name="Quatrano R.S."/>
            <person name="Boore J.L."/>
        </authorList>
    </citation>
    <scope>NUCLEOTIDE SEQUENCE [LARGE SCALE GENOMIC DNA]</scope>
    <source>
        <strain evidence="3 4">cv. Gransden 2004</strain>
    </source>
</reference>
<gene>
    <name evidence="2" type="ORF">PHYPA_024556</name>
</gene>